<dbReference type="PANTHER" id="PTHR13169">
    <property type="entry name" value="UBIQUITIN-LIKE PROTEIN 3 HCG-1 PROTEIN"/>
    <property type="match status" value="1"/>
</dbReference>
<reference evidence="2" key="1">
    <citation type="submission" date="2021-01" db="EMBL/GenBank/DDBJ databases">
        <authorList>
            <person name="Corre E."/>
            <person name="Pelletier E."/>
            <person name="Niang G."/>
            <person name="Scheremetjew M."/>
            <person name="Finn R."/>
            <person name="Kale V."/>
            <person name="Holt S."/>
            <person name="Cochrane G."/>
            <person name="Meng A."/>
            <person name="Brown T."/>
            <person name="Cohen L."/>
        </authorList>
    </citation>
    <scope>NUCLEOTIDE SEQUENCE</scope>
    <source>
        <strain evidence="2">PLY429</strain>
    </source>
</reference>
<dbReference type="Pfam" id="PF13881">
    <property type="entry name" value="Rad60-SLD_2"/>
    <property type="match status" value="1"/>
</dbReference>
<dbReference type="SUPFAM" id="SSF54236">
    <property type="entry name" value="Ubiquitin-like"/>
    <property type="match status" value="1"/>
</dbReference>
<protein>
    <recommendedName>
        <fullName evidence="1">Ubiquitin-like domain-containing protein</fullName>
    </recommendedName>
</protein>
<dbReference type="PANTHER" id="PTHR13169:SF0">
    <property type="entry name" value="UBIQUITIN-LIKE PROTEIN 3"/>
    <property type="match status" value="1"/>
</dbReference>
<dbReference type="InterPro" id="IPR029071">
    <property type="entry name" value="Ubiquitin-like_domsf"/>
</dbReference>
<proteinExistence type="predicted"/>
<dbReference type="InterPro" id="IPR000626">
    <property type="entry name" value="Ubiquitin-like_dom"/>
</dbReference>
<dbReference type="EMBL" id="HBGG01033367">
    <property type="protein sequence ID" value="CAD9215222.1"/>
    <property type="molecule type" value="Transcribed_RNA"/>
</dbReference>
<feature type="domain" description="Ubiquitin-like" evidence="1">
    <location>
        <begin position="8"/>
        <end position="98"/>
    </location>
</feature>
<dbReference type="InterPro" id="IPR039540">
    <property type="entry name" value="UBL3-like_ubiquitin_dom"/>
</dbReference>
<evidence type="ECO:0000259" key="1">
    <source>
        <dbReference type="PROSITE" id="PS50053"/>
    </source>
</evidence>
<gene>
    <name evidence="2" type="ORF">TCHU04912_LOCUS17462</name>
</gene>
<name>A0A7S1X7T6_9CHLO</name>
<dbReference type="InterPro" id="IPR040015">
    <property type="entry name" value="UBL3-like"/>
</dbReference>
<evidence type="ECO:0000313" key="2">
    <source>
        <dbReference type="EMBL" id="CAD9215222.1"/>
    </source>
</evidence>
<dbReference type="Gene3D" id="3.10.20.90">
    <property type="entry name" value="Phosphatidylinositol 3-kinase Catalytic Subunit, Chain A, domain 1"/>
    <property type="match status" value="1"/>
</dbReference>
<dbReference type="AlphaFoldDB" id="A0A7S1X7T6"/>
<dbReference type="SMART" id="SM00213">
    <property type="entry name" value="UBQ"/>
    <property type="match status" value="1"/>
</dbReference>
<sequence length="120" mass="13143">MAAADGHVEIRFRHISGDVGPFRFPSSATILNLKERVCQEWQQSGTQIDGDTVKTPAHLKLIFNGKFLDDGKELKEFMGMMGDQPITTFHLVVRPAGSSKSAAKVLESDNSPKHCGCVTQ</sequence>
<accession>A0A7S1X7T6</accession>
<organism evidence="2">
    <name type="scientific">Tetraselmis chuii</name>
    <dbReference type="NCBI Taxonomy" id="63592"/>
    <lineage>
        <taxon>Eukaryota</taxon>
        <taxon>Viridiplantae</taxon>
        <taxon>Chlorophyta</taxon>
        <taxon>core chlorophytes</taxon>
        <taxon>Chlorodendrophyceae</taxon>
        <taxon>Chlorodendrales</taxon>
        <taxon>Chlorodendraceae</taxon>
        <taxon>Tetraselmis</taxon>
    </lineage>
</organism>
<dbReference type="PROSITE" id="PS50053">
    <property type="entry name" value="UBIQUITIN_2"/>
    <property type="match status" value="1"/>
</dbReference>